<dbReference type="EMBL" id="AOIV01000035">
    <property type="protein sequence ID" value="ELZ29014.1"/>
    <property type="molecule type" value="Genomic_DNA"/>
</dbReference>
<dbReference type="AlphaFoldDB" id="M0D4F0"/>
<proteinExistence type="predicted"/>
<dbReference type="Proteomes" id="UP000011513">
    <property type="component" value="Unassembled WGS sequence"/>
</dbReference>
<comment type="caution">
    <text evidence="1">The sequence shown here is derived from an EMBL/GenBank/DDBJ whole genome shotgun (WGS) entry which is preliminary data.</text>
</comment>
<protein>
    <submittedName>
        <fullName evidence="1">Uncharacterized protein</fullName>
    </submittedName>
</protein>
<organism evidence="1 2">
    <name type="scientific">Halogeometricum pallidum JCM 14848</name>
    <dbReference type="NCBI Taxonomy" id="1227487"/>
    <lineage>
        <taxon>Archaea</taxon>
        <taxon>Methanobacteriati</taxon>
        <taxon>Methanobacteriota</taxon>
        <taxon>Stenosarchaea group</taxon>
        <taxon>Halobacteria</taxon>
        <taxon>Halobacteriales</taxon>
        <taxon>Haloferacaceae</taxon>
        <taxon>Halogeometricum</taxon>
    </lineage>
</organism>
<evidence type="ECO:0000313" key="1">
    <source>
        <dbReference type="EMBL" id="ELZ29014.1"/>
    </source>
</evidence>
<sequence length="227" mass="26313">MGIVRYLDYEEEHTPTMGFYTLYFFKHREMDYEQEFRVLVNRGGNPVTFLDGRETPEEMIPDNSGAIFLSADMDALINRIIIAPDADEEVRVQVEETLNEYGVSAPVVSSQLANPPTHHDTYDAELGGAANYGGSEEYLEDLFHEYVEETDWDVWSTVDVVQLNQKGNLHPRTMFIECFRYTGDPPDREVYCQEHLNYEVRAHRYEDGEWVNTFWNDAAEETDGLNE</sequence>
<reference evidence="1 2" key="1">
    <citation type="journal article" date="2014" name="PLoS Genet.">
        <title>Phylogenetically driven sequencing of extremely halophilic archaea reveals strategies for static and dynamic osmo-response.</title>
        <authorList>
            <person name="Becker E.A."/>
            <person name="Seitzer P.M."/>
            <person name="Tritt A."/>
            <person name="Larsen D."/>
            <person name="Krusor M."/>
            <person name="Yao A.I."/>
            <person name="Wu D."/>
            <person name="Madern D."/>
            <person name="Eisen J.A."/>
            <person name="Darling A.E."/>
            <person name="Facciotti M.T."/>
        </authorList>
    </citation>
    <scope>NUCLEOTIDE SEQUENCE [LARGE SCALE GENOMIC DNA]</scope>
    <source>
        <strain evidence="1 2">JCM 14848</strain>
    </source>
</reference>
<evidence type="ECO:0000313" key="2">
    <source>
        <dbReference type="Proteomes" id="UP000011513"/>
    </source>
</evidence>
<gene>
    <name evidence="1" type="ORF">C474_13969</name>
</gene>
<name>M0D4F0_HALPD</name>
<dbReference type="InParanoid" id="M0D4F0"/>
<dbReference type="eggNOG" id="ENOG502N5NS">
    <property type="taxonomic scope" value="Archaea"/>
</dbReference>
<accession>M0D4F0</accession>
<keyword evidence="2" id="KW-1185">Reference proteome</keyword>